<dbReference type="EMBL" id="JAWDGP010005822">
    <property type="protein sequence ID" value="KAK3751375.1"/>
    <property type="molecule type" value="Genomic_DNA"/>
</dbReference>
<evidence type="ECO:0000313" key="1">
    <source>
        <dbReference type="EMBL" id="KAK3751375.1"/>
    </source>
</evidence>
<gene>
    <name evidence="1" type="ORF">RRG08_001531</name>
</gene>
<feature type="non-terminal residue" evidence="1">
    <location>
        <position position="1"/>
    </location>
</feature>
<accession>A0AAE1D1G8</accession>
<dbReference type="AlphaFoldDB" id="A0AAE1D1G8"/>
<dbReference type="Proteomes" id="UP001283361">
    <property type="component" value="Unassembled WGS sequence"/>
</dbReference>
<proteinExistence type="predicted"/>
<evidence type="ECO:0000313" key="2">
    <source>
        <dbReference type="Proteomes" id="UP001283361"/>
    </source>
</evidence>
<comment type="caution">
    <text evidence="1">The sequence shown here is derived from an EMBL/GenBank/DDBJ whole genome shotgun (WGS) entry which is preliminary data.</text>
</comment>
<name>A0AAE1D1G8_9GAST</name>
<reference evidence="1" key="1">
    <citation type="journal article" date="2023" name="G3 (Bethesda)">
        <title>A reference genome for the long-term kleptoplast-retaining sea slug Elysia crispata morphotype clarki.</title>
        <authorList>
            <person name="Eastman K.E."/>
            <person name="Pendleton A.L."/>
            <person name="Shaikh M.A."/>
            <person name="Suttiyut T."/>
            <person name="Ogas R."/>
            <person name="Tomko P."/>
            <person name="Gavelis G."/>
            <person name="Widhalm J.R."/>
            <person name="Wisecaver J.H."/>
        </authorList>
    </citation>
    <scope>NUCLEOTIDE SEQUENCE</scope>
    <source>
        <strain evidence="1">ECLA1</strain>
    </source>
</reference>
<organism evidence="1 2">
    <name type="scientific">Elysia crispata</name>
    <name type="common">lettuce slug</name>
    <dbReference type="NCBI Taxonomy" id="231223"/>
    <lineage>
        <taxon>Eukaryota</taxon>
        <taxon>Metazoa</taxon>
        <taxon>Spiralia</taxon>
        <taxon>Lophotrochozoa</taxon>
        <taxon>Mollusca</taxon>
        <taxon>Gastropoda</taxon>
        <taxon>Heterobranchia</taxon>
        <taxon>Euthyneura</taxon>
        <taxon>Panpulmonata</taxon>
        <taxon>Sacoglossa</taxon>
        <taxon>Placobranchoidea</taxon>
        <taxon>Plakobranchidae</taxon>
        <taxon>Elysia</taxon>
    </lineage>
</organism>
<sequence length="215" mass="23863">LTCGHYPNHWPLNLVQVKPLLAVSQGIFHHTKIELIFRYPPDLVSAHASPEPCLPPLLDRPTPALPTFAGICFFSIRLVKSVARGPAFIADPWRDPPAFCLRVKHFLVRALSVTTTPTYTLTHTRYPLCPDTSNPTNLASLSCDVFLPFLFPFFFAAGLGCLKEKARNTMPCRLKLTPNRAIVPSSACLALEEAFGQWSYKESKGWNPPSPFSSS</sequence>
<keyword evidence="2" id="KW-1185">Reference proteome</keyword>
<protein>
    <submittedName>
        <fullName evidence="1">Uncharacterized protein</fullName>
    </submittedName>
</protein>